<dbReference type="InterPro" id="IPR019452">
    <property type="entry name" value="VPS39/TGF_beta_rcpt-assoc_1"/>
</dbReference>
<dbReference type="OMA" id="QCLECYD"/>
<accession>A0A3B5KEA8</accession>
<dbReference type="Pfam" id="PF10366">
    <property type="entry name" value="Vps39_1"/>
    <property type="match status" value="1"/>
</dbReference>
<dbReference type="PROSITE" id="PS50236">
    <property type="entry name" value="CHCR"/>
    <property type="match status" value="1"/>
</dbReference>
<dbReference type="AlphaFoldDB" id="A0A3B5KEA8"/>
<name>A0A3B5KEA8_TAKRU</name>
<protein>
    <submittedName>
        <fullName evidence="3">Si:ch211-266g18.9</fullName>
    </submittedName>
</protein>
<dbReference type="GO" id="GO:0005737">
    <property type="term" value="C:cytoplasm"/>
    <property type="evidence" value="ECO:0007669"/>
    <property type="project" value="TreeGrafter"/>
</dbReference>
<gene>
    <name evidence="3" type="primary">si:ch211-266g18.9</name>
</gene>
<evidence type="ECO:0000259" key="2">
    <source>
        <dbReference type="PROSITE" id="PS50219"/>
    </source>
</evidence>
<dbReference type="Proteomes" id="UP000005226">
    <property type="component" value="Chromosome 2"/>
</dbReference>
<dbReference type="GeneTree" id="ENSGT00530000063596"/>
<feature type="domain" description="CNH" evidence="2">
    <location>
        <begin position="84"/>
        <end position="358"/>
    </location>
</feature>
<dbReference type="GO" id="GO:0034058">
    <property type="term" value="P:endosomal vesicle fusion"/>
    <property type="evidence" value="ECO:0007669"/>
    <property type="project" value="TreeGrafter"/>
</dbReference>
<reference evidence="3" key="3">
    <citation type="submission" date="2025-09" db="UniProtKB">
        <authorList>
            <consortium name="Ensembl"/>
        </authorList>
    </citation>
    <scope>IDENTIFICATION</scope>
</reference>
<dbReference type="Ensembl" id="ENSTRUT00000056472.2">
    <property type="protein sequence ID" value="ENSTRUP00000053730.2"/>
    <property type="gene ID" value="ENSTRUG00000024384.2"/>
</dbReference>
<dbReference type="InterPro" id="IPR000547">
    <property type="entry name" value="Clathrin_H-chain/VPS_repeat"/>
</dbReference>
<feature type="repeat" description="CHCR" evidence="1">
    <location>
        <begin position="623"/>
        <end position="780"/>
    </location>
</feature>
<dbReference type="GO" id="GO:0006886">
    <property type="term" value="P:intracellular protein transport"/>
    <property type="evidence" value="ECO:0007669"/>
    <property type="project" value="UniProtKB-UniRule"/>
</dbReference>
<dbReference type="STRING" id="31033.ENSTRUP00000053730"/>
<dbReference type="GO" id="GO:0016020">
    <property type="term" value="C:membrane"/>
    <property type="evidence" value="ECO:0007669"/>
    <property type="project" value="TreeGrafter"/>
</dbReference>
<evidence type="ECO:0000313" key="3">
    <source>
        <dbReference type="Ensembl" id="ENSTRUP00000053730.2"/>
    </source>
</evidence>
<dbReference type="PANTHER" id="PTHR12894">
    <property type="entry name" value="CNH DOMAIN CONTAINING"/>
    <property type="match status" value="1"/>
</dbReference>
<dbReference type="InterPro" id="IPR001180">
    <property type="entry name" value="CNH_dom"/>
</dbReference>
<reference evidence="3 4" key="1">
    <citation type="journal article" date="2011" name="Genome Biol. Evol.">
        <title>Integration of the genetic map and genome assembly of fugu facilitates insights into distinct features of genome evolution in teleosts and mammals.</title>
        <authorList>
            <person name="Kai W."/>
            <person name="Kikuchi K."/>
            <person name="Tohari S."/>
            <person name="Chew A.K."/>
            <person name="Tay A."/>
            <person name="Fujiwara A."/>
            <person name="Hosoya S."/>
            <person name="Suetake H."/>
            <person name="Naruse K."/>
            <person name="Brenner S."/>
            <person name="Suzuki Y."/>
            <person name="Venkatesh B."/>
        </authorList>
    </citation>
    <scope>NUCLEOTIDE SEQUENCE [LARGE SCALE GENOMIC DNA]</scope>
</reference>
<dbReference type="InterPro" id="IPR013087">
    <property type="entry name" value="Znf_C2H2_type"/>
</dbReference>
<sequence length="893" mass="101756">MLTSISCQAVVTCGGSAKSHFINFRKNSGGKDSSREVGTAEFGSFLKLILSLKIRNLDISLMAFRPFTQKHVFKKLVAPKERDKASIHSLECYGQNLYIGTKNASVQHLIFPRSSDGDQHPGQWSVREGRTRKLGSTSSVAQLRAIPLFNHLLVLCDRSIAALNMFSLEPIPALKKIQHVSLFEVWNPLLPDQTPHVQMVTSSSRRKVIQIHMVGVDSWEVMKEIFVLQDPVALAVDGSSMCYATTDKYLLCDIHTGSSEELFPHSHSRQQAIVFSVGQGEFLLNGPEYLGMFVMKTGTCQRPPLQWPREVLAAAMCFPYIVTLQPQFLSIYSMVDLQQKQTVNLQGAKGLLSASDGVLVFTERDVFSLRLVPFQEQIQALVQEGKVEEDSLLLDGVQARCLPDSCKELQQNISCLAGFAKFYKQDFPEAKDLFIKGHLDPREIIQLYPDMQSIIGIDFHSQLHEKNKIKNLRSRWEEDRSVFLSYLYFLEEFLLTVRDTQQVLASVKEVDSALLRLYVELGDAESLQQFVASPNKCELDLCVPVLEKHKRFYALGSLFQSHGKLTDAIQIWVNLADGIHKDDSFTDVYEHIVWTLSEMQDRDVVWKFADWTLKRNQEIGVHIFTGRRPEDQVESGDVLALLEEYPLAMLLYLEFLIHNLKSEEERHHNYLALAYADRILQVGEEMHLKTREKLQQHLWESKFYDISIVYEHVKSTFLHKEKAILLGRAGKYSEAFHLLVQGHDPKTAEAYCFRAAQGRDSQFRETLFLTLLQIYLSSEDLISATVDLLSNNPGVFAATKVVHLLPDSWSVQLASKFLFGSFRETLHQRRMTMLQKALSEAELMRHNVMRMQASKTKFRLDRGQTCDVCQKEFAEPQFCSLHGNMMHLDCAGS</sequence>
<dbReference type="Pfam" id="PF00780">
    <property type="entry name" value="CNH"/>
    <property type="match status" value="1"/>
</dbReference>
<dbReference type="PROSITE" id="PS00028">
    <property type="entry name" value="ZINC_FINGER_C2H2_1"/>
    <property type="match status" value="1"/>
</dbReference>
<reference evidence="3" key="2">
    <citation type="submission" date="2025-08" db="UniProtKB">
        <authorList>
            <consortium name="Ensembl"/>
        </authorList>
    </citation>
    <scope>IDENTIFICATION</scope>
</reference>
<organism evidence="3 4">
    <name type="scientific">Takifugu rubripes</name>
    <name type="common">Japanese pufferfish</name>
    <name type="synonym">Fugu rubripes</name>
    <dbReference type="NCBI Taxonomy" id="31033"/>
    <lineage>
        <taxon>Eukaryota</taxon>
        <taxon>Metazoa</taxon>
        <taxon>Chordata</taxon>
        <taxon>Craniata</taxon>
        <taxon>Vertebrata</taxon>
        <taxon>Euteleostomi</taxon>
        <taxon>Actinopterygii</taxon>
        <taxon>Neopterygii</taxon>
        <taxon>Teleostei</taxon>
        <taxon>Neoteleostei</taxon>
        <taxon>Acanthomorphata</taxon>
        <taxon>Eupercaria</taxon>
        <taxon>Tetraodontiformes</taxon>
        <taxon>Tetradontoidea</taxon>
        <taxon>Tetraodontidae</taxon>
        <taxon>Takifugu</taxon>
    </lineage>
</organism>
<evidence type="ECO:0000313" key="4">
    <source>
        <dbReference type="Proteomes" id="UP000005226"/>
    </source>
</evidence>
<dbReference type="InParanoid" id="A0A3B5KEA8"/>
<dbReference type="PROSITE" id="PS50219">
    <property type="entry name" value="CNH"/>
    <property type="match status" value="1"/>
</dbReference>
<dbReference type="GO" id="GO:0006914">
    <property type="term" value="P:autophagy"/>
    <property type="evidence" value="ECO:0007669"/>
    <property type="project" value="TreeGrafter"/>
</dbReference>
<evidence type="ECO:0000256" key="1">
    <source>
        <dbReference type="PROSITE-ProRule" id="PRU01006"/>
    </source>
</evidence>
<keyword evidence="4" id="KW-1185">Reference proteome</keyword>
<proteinExistence type="predicted"/>
<dbReference type="PANTHER" id="PTHR12894:SF30">
    <property type="entry name" value="TRANSFORMING GROWTH FACTOR-BETA RECEPTOR-ASSOCIATED PROTEIN 1-LIKE"/>
    <property type="match status" value="1"/>
</dbReference>
<dbReference type="InterPro" id="IPR032914">
    <property type="entry name" value="Vam6/VPS39/TRAP1"/>
</dbReference>